<keyword evidence="5" id="KW-0326">Glycosidase</keyword>
<evidence type="ECO:0000256" key="1">
    <source>
        <dbReference type="ARBA" id="ARBA00022723"/>
    </source>
</evidence>
<accession>A0A7S3DFJ0</accession>
<dbReference type="PANTHER" id="PTHR42909:SF1">
    <property type="entry name" value="CARBOHYDRATE KINASE PFKB DOMAIN-CONTAINING PROTEIN"/>
    <property type="match status" value="1"/>
</dbReference>
<name>A0A7S3DFJ0_9EUKA</name>
<dbReference type="PANTHER" id="PTHR42909">
    <property type="entry name" value="ZGC:136858"/>
    <property type="match status" value="1"/>
</dbReference>
<gene>
    <name evidence="7" type="ORF">PBIL07802_LOCUS17883</name>
    <name evidence="8" type="ORF">PBIL07802_LOCUS17885</name>
</gene>
<dbReference type="SUPFAM" id="SSF110581">
    <property type="entry name" value="Indigoidine synthase A-like"/>
    <property type="match status" value="1"/>
</dbReference>
<organism evidence="8">
    <name type="scientific">Palpitomonas bilix</name>
    <dbReference type="NCBI Taxonomy" id="652834"/>
    <lineage>
        <taxon>Eukaryota</taxon>
        <taxon>Eukaryota incertae sedis</taxon>
    </lineage>
</organism>
<feature type="domain" description="Carbohydrate kinase PfkB" evidence="6">
    <location>
        <begin position="325"/>
        <end position="648"/>
    </location>
</feature>
<dbReference type="HAMAP" id="MF_01876">
    <property type="entry name" value="PsiMP_glycosidase"/>
    <property type="match status" value="1"/>
</dbReference>
<dbReference type="Pfam" id="PF00294">
    <property type="entry name" value="PfkB"/>
    <property type="match status" value="1"/>
</dbReference>
<protein>
    <recommendedName>
        <fullName evidence="6">Carbohydrate kinase PfkB domain-containing protein</fullName>
    </recommendedName>
</protein>
<dbReference type="InterPro" id="IPR029056">
    <property type="entry name" value="Ribokinase-like"/>
</dbReference>
<dbReference type="SUPFAM" id="SSF53613">
    <property type="entry name" value="Ribokinase-like"/>
    <property type="match status" value="1"/>
</dbReference>
<dbReference type="Gene3D" id="3.40.1790.10">
    <property type="entry name" value="Indigoidine synthase domain"/>
    <property type="match status" value="1"/>
</dbReference>
<dbReference type="EMBL" id="HBIB01027526">
    <property type="protein sequence ID" value="CAE0255631.1"/>
    <property type="molecule type" value="Transcribed_RNA"/>
</dbReference>
<evidence type="ECO:0000256" key="5">
    <source>
        <dbReference type="ARBA" id="ARBA00023295"/>
    </source>
</evidence>
<evidence type="ECO:0000256" key="2">
    <source>
        <dbReference type="ARBA" id="ARBA00022801"/>
    </source>
</evidence>
<reference evidence="8" key="1">
    <citation type="submission" date="2021-01" db="EMBL/GenBank/DDBJ databases">
        <authorList>
            <person name="Corre E."/>
            <person name="Pelletier E."/>
            <person name="Niang G."/>
            <person name="Scheremetjew M."/>
            <person name="Finn R."/>
            <person name="Kale V."/>
            <person name="Holt S."/>
            <person name="Cochrane G."/>
            <person name="Meng A."/>
            <person name="Brown T."/>
            <person name="Cohen L."/>
        </authorList>
    </citation>
    <scope>NUCLEOTIDE SEQUENCE</scope>
    <source>
        <strain evidence="8">NIES-2562</strain>
    </source>
</reference>
<dbReference type="Pfam" id="PF04227">
    <property type="entry name" value="Indigoidine_A"/>
    <property type="match status" value="1"/>
</dbReference>
<sequence length="664" mass="69842">MADISRAFVYSQEVCEARQKGMPIVALESTIISHGMPYPQNVETARKVEAVVRSQGATPATIAILEGRVHIGLDANALELLGKAGSTCKKTSRRDIAYVIANKLNGATTVSGTAFLASKASIPVFVTGGIGGVHRGGELSMDVSADLTELSQTGVTVVCAGVKSILDIRRTLEVLETLGVPVFAYGTEEFPAFFTTKSGCRAPFRADSPAVIARAIQAQRSLGLPGGLLVGVPIPKDEQANGMLVEQAIESALREADEKGVQGAETTPFLLKRVNELSKGASLKSNIALILNNAKVGAAISVALSKSAFQPFRSLPGPLGHEAAVLCVGGLAQDRISRPLSSQSLVLHTSTPGTTKEGVGGVAHNVGRALSVLGTQVELVSAVGNDDTGRLLIDSLRESGMTTEGIELAQTCNTASYNALHDETGDLHAAVASMSIFAEHPTEAHVSQRLNKCLSTANKVVVIVDGNVHRLLSLVCRIRCERNDRVKVVVEPTSIVKGSYLAKKMLDESLFVDVAKPNLEEACSMASTVNPAVSQQLKAYVAKRSSAVDWTEEDRVNLGMIGRILAPYIGLLIVTAGPKGAARVTGTEVTLYPSFRRRGETLQSGTTNGAGDALLAAFVSAIAKGTTVEDAINFGQKIAYEVISHSSLELAVKKTRTPNCASKL</sequence>
<evidence type="ECO:0000256" key="4">
    <source>
        <dbReference type="ARBA" id="ARBA00023239"/>
    </source>
</evidence>
<dbReference type="EMBL" id="HBIB01027524">
    <property type="protein sequence ID" value="CAE0255629.1"/>
    <property type="molecule type" value="Transcribed_RNA"/>
</dbReference>
<dbReference type="InterPro" id="IPR011611">
    <property type="entry name" value="PfkB_dom"/>
</dbReference>
<dbReference type="Gene3D" id="3.40.1190.20">
    <property type="match status" value="1"/>
</dbReference>
<evidence type="ECO:0000313" key="8">
    <source>
        <dbReference type="EMBL" id="CAE0255631.1"/>
    </source>
</evidence>
<evidence type="ECO:0000313" key="7">
    <source>
        <dbReference type="EMBL" id="CAE0255629.1"/>
    </source>
</evidence>
<evidence type="ECO:0000259" key="6">
    <source>
        <dbReference type="Pfam" id="PF00294"/>
    </source>
</evidence>
<dbReference type="AlphaFoldDB" id="A0A7S3DFJ0"/>
<dbReference type="InterPro" id="IPR022830">
    <property type="entry name" value="Indigdn_synthA-like"/>
</dbReference>
<keyword evidence="1" id="KW-0479">Metal-binding</keyword>
<dbReference type="GO" id="GO:0046872">
    <property type="term" value="F:metal ion binding"/>
    <property type="evidence" value="ECO:0007669"/>
    <property type="project" value="UniProtKB-KW"/>
</dbReference>
<keyword evidence="2" id="KW-0378">Hydrolase</keyword>
<dbReference type="InterPro" id="IPR007342">
    <property type="entry name" value="PsuG"/>
</dbReference>
<evidence type="ECO:0000256" key="3">
    <source>
        <dbReference type="ARBA" id="ARBA00023211"/>
    </source>
</evidence>
<dbReference type="GO" id="GO:0005737">
    <property type="term" value="C:cytoplasm"/>
    <property type="evidence" value="ECO:0007669"/>
    <property type="project" value="TreeGrafter"/>
</dbReference>
<proteinExistence type="inferred from homology"/>
<keyword evidence="4" id="KW-0456">Lyase</keyword>
<keyword evidence="3" id="KW-0464">Manganese</keyword>
<dbReference type="GO" id="GO:0016798">
    <property type="term" value="F:hydrolase activity, acting on glycosyl bonds"/>
    <property type="evidence" value="ECO:0007669"/>
    <property type="project" value="UniProtKB-KW"/>
</dbReference>
<dbReference type="GO" id="GO:0004730">
    <property type="term" value="F:pseudouridylate synthase activity"/>
    <property type="evidence" value="ECO:0007669"/>
    <property type="project" value="InterPro"/>
</dbReference>